<sequence>MVLTSTRFTPMNTSSPVIGRARCGIS</sequence>
<dbReference type="AlphaFoldDB" id="A0A0A9FU31"/>
<accession>A0A0A9FU31</accession>
<name>A0A0A9FU31_ARUDO</name>
<reference evidence="1" key="1">
    <citation type="submission" date="2014-09" db="EMBL/GenBank/DDBJ databases">
        <authorList>
            <person name="Magalhaes I.L.F."/>
            <person name="Oliveira U."/>
            <person name="Santos F.R."/>
            <person name="Vidigal T.H.D.A."/>
            <person name="Brescovit A.D."/>
            <person name="Santos A.J."/>
        </authorList>
    </citation>
    <scope>NUCLEOTIDE SEQUENCE</scope>
    <source>
        <tissue evidence="1">Shoot tissue taken approximately 20 cm above the soil surface</tissue>
    </source>
</reference>
<dbReference type="EMBL" id="GBRH01182134">
    <property type="protein sequence ID" value="JAE15762.1"/>
    <property type="molecule type" value="Transcribed_RNA"/>
</dbReference>
<evidence type="ECO:0000313" key="1">
    <source>
        <dbReference type="EMBL" id="JAE15762.1"/>
    </source>
</evidence>
<proteinExistence type="predicted"/>
<protein>
    <submittedName>
        <fullName evidence="1">Uncharacterized protein</fullName>
    </submittedName>
</protein>
<reference evidence="1" key="2">
    <citation type="journal article" date="2015" name="Data Brief">
        <title>Shoot transcriptome of the giant reed, Arundo donax.</title>
        <authorList>
            <person name="Barrero R.A."/>
            <person name="Guerrero F.D."/>
            <person name="Moolhuijzen P."/>
            <person name="Goolsby J.A."/>
            <person name="Tidwell J."/>
            <person name="Bellgard S.E."/>
            <person name="Bellgard M.I."/>
        </authorList>
    </citation>
    <scope>NUCLEOTIDE SEQUENCE</scope>
    <source>
        <tissue evidence="1">Shoot tissue taken approximately 20 cm above the soil surface</tissue>
    </source>
</reference>
<organism evidence="1">
    <name type="scientific">Arundo donax</name>
    <name type="common">Giant reed</name>
    <name type="synonym">Donax arundinaceus</name>
    <dbReference type="NCBI Taxonomy" id="35708"/>
    <lineage>
        <taxon>Eukaryota</taxon>
        <taxon>Viridiplantae</taxon>
        <taxon>Streptophyta</taxon>
        <taxon>Embryophyta</taxon>
        <taxon>Tracheophyta</taxon>
        <taxon>Spermatophyta</taxon>
        <taxon>Magnoliopsida</taxon>
        <taxon>Liliopsida</taxon>
        <taxon>Poales</taxon>
        <taxon>Poaceae</taxon>
        <taxon>PACMAD clade</taxon>
        <taxon>Arundinoideae</taxon>
        <taxon>Arundineae</taxon>
        <taxon>Arundo</taxon>
    </lineage>
</organism>